<dbReference type="EMBL" id="JBBPBK010000011">
    <property type="protein sequence ID" value="KAK9274876.1"/>
    <property type="molecule type" value="Genomic_DNA"/>
</dbReference>
<dbReference type="AlphaFoldDB" id="A0AAP0RDU4"/>
<keyword evidence="3" id="KW-1185">Reference proteome</keyword>
<evidence type="ECO:0000313" key="2">
    <source>
        <dbReference type="EMBL" id="KAK9274876.1"/>
    </source>
</evidence>
<name>A0AAP0RDU4_LIQFO</name>
<comment type="caution">
    <text evidence="2">The sequence shown here is derived from an EMBL/GenBank/DDBJ whole genome shotgun (WGS) entry which is preliminary data.</text>
</comment>
<keyword evidence="1" id="KW-0175">Coiled coil</keyword>
<proteinExistence type="predicted"/>
<evidence type="ECO:0000256" key="1">
    <source>
        <dbReference type="SAM" id="Coils"/>
    </source>
</evidence>
<accession>A0AAP0RDU4</accession>
<gene>
    <name evidence="2" type="ORF">L1049_022130</name>
</gene>
<protein>
    <submittedName>
        <fullName evidence="2">Uncharacterized protein</fullName>
    </submittedName>
</protein>
<feature type="coiled-coil region" evidence="1">
    <location>
        <begin position="42"/>
        <end position="83"/>
    </location>
</feature>
<reference evidence="2 3" key="1">
    <citation type="journal article" date="2024" name="Plant J.">
        <title>Genome sequences and population genomics reveal climatic adaptation and genomic divergence between two closely related sweetgum species.</title>
        <authorList>
            <person name="Xu W.Q."/>
            <person name="Ren C.Q."/>
            <person name="Zhang X.Y."/>
            <person name="Comes H.P."/>
            <person name="Liu X.H."/>
            <person name="Li Y.G."/>
            <person name="Kettle C.J."/>
            <person name="Jalonen R."/>
            <person name="Gaisberger H."/>
            <person name="Ma Y.Z."/>
            <person name="Qiu Y.X."/>
        </authorList>
    </citation>
    <scope>NUCLEOTIDE SEQUENCE [LARGE SCALE GENOMIC DNA]</scope>
    <source>
        <strain evidence="2">Hangzhou</strain>
    </source>
</reference>
<sequence>MRSCENWKLDRVDYFGFEGVVLPSLIAELESSARADKKEEYVTAINEEIRMLHMEMKEQKEKIEAEERKLEELAEKLKARERVRLQLLRGTMPSLQN</sequence>
<organism evidence="2 3">
    <name type="scientific">Liquidambar formosana</name>
    <name type="common">Formosan gum</name>
    <dbReference type="NCBI Taxonomy" id="63359"/>
    <lineage>
        <taxon>Eukaryota</taxon>
        <taxon>Viridiplantae</taxon>
        <taxon>Streptophyta</taxon>
        <taxon>Embryophyta</taxon>
        <taxon>Tracheophyta</taxon>
        <taxon>Spermatophyta</taxon>
        <taxon>Magnoliopsida</taxon>
        <taxon>eudicotyledons</taxon>
        <taxon>Gunneridae</taxon>
        <taxon>Pentapetalae</taxon>
        <taxon>Saxifragales</taxon>
        <taxon>Altingiaceae</taxon>
        <taxon>Liquidambar</taxon>
    </lineage>
</organism>
<evidence type="ECO:0000313" key="3">
    <source>
        <dbReference type="Proteomes" id="UP001415857"/>
    </source>
</evidence>
<dbReference type="Proteomes" id="UP001415857">
    <property type="component" value="Unassembled WGS sequence"/>
</dbReference>